<sequence>MKGVLVDKPGAKMEVRSDLEKPEPSDTQILVKSVYAAIHPVDAFMADYGILVVDWPLVPGCETGGVVVKAGKDAVNPLGVPFKEGDEVFGCTRIGSKGYSPWQEYFLMDSQVTFPKPSNITLPQAATVGAGSLTAFLGAFDCLKLPLVDPENLPAPKDEWVLVFGGASSVGKNAVQTFKACGYKVVTTCSQKSFDLLRSLGADAMIDYKNTESEIIADIKKLTAGKLNYIMDAVSVNNALAAAIFAALTPTTTGDRLYTTTNDWDPLPDGSVGFSSYPILLGPIGRPESKDLNEKLAKYIPVIYKLIEAGKIKVGDYILHGEGVEGIQAAWDLQKSGKAGSSKVLVKIASE</sequence>
<evidence type="ECO:0000313" key="6">
    <source>
        <dbReference type="Proteomes" id="UP000193144"/>
    </source>
</evidence>
<dbReference type="SUPFAM" id="SSF50129">
    <property type="entry name" value="GroES-like"/>
    <property type="match status" value="1"/>
</dbReference>
<evidence type="ECO:0000313" key="5">
    <source>
        <dbReference type="EMBL" id="ORY02267.1"/>
    </source>
</evidence>
<dbReference type="PANTHER" id="PTHR45348">
    <property type="entry name" value="HYPOTHETICAL OXIDOREDUCTASE (EUROFUNG)"/>
    <property type="match status" value="1"/>
</dbReference>
<dbReference type="OrthoDB" id="48317at2759"/>
<dbReference type="AlphaFoldDB" id="A0A1Y1YX60"/>
<comment type="caution">
    <text evidence="5">The sequence shown here is derived from an EMBL/GenBank/DDBJ whole genome shotgun (WGS) entry which is preliminary data.</text>
</comment>
<evidence type="ECO:0000256" key="1">
    <source>
        <dbReference type="ARBA" id="ARBA00008072"/>
    </source>
</evidence>
<dbReference type="SUPFAM" id="SSF51735">
    <property type="entry name" value="NAD(P)-binding Rossmann-fold domains"/>
    <property type="match status" value="1"/>
</dbReference>
<reference evidence="5 6" key="1">
    <citation type="submission" date="2016-07" db="EMBL/GenBank/DDBJ databases">
        <title>Pervasive Adenine N6-methylation of Active Genes in Fungi.</title>
        <authorList>
            <consortium name="DOE Joint Genome Institute"/>
            <person name="Mondo S.J."/>
            <person name="Dannebaum R.O."/>
            <person name="Kuo R.C."/>
            <person name="Labutti K."/>
            <person name="Haridas S."/>
            <person name="Kuo A."/>
            <person name="Salamov A."/>
            <person name="Ahrendt S.R."/>
            <person name="Lipzen A."/>
            <person name="Sullivan W."/>
            <person name="Andreopoulos W.B."/>
            <person name="Clum A."/>
            <person name="Lindquist E."/>
            <person name="Daum C."/>
            <person name="Ramamoorthy G.K."/>
            <person name="Gryganskyi A."/>
            <person name="Culley D."/>
            <person name="Magnuson J.K."/>
            <person name="James T.Y."/>
            <person name="O'Malley M.A."/>
            <person name="Stajich J.E."/>
            <person name="Spatafora J.W."/>
            <person name="Visel A."/>
            <person name="Grigoriev I.V."/>
        </authorList>
    </citation>
    <scope>NUCLEOTIDE SEQUENCE [LARGE SCALE GENOMIC DNA]</scope>
    <source>
        <strain evidence="5 6">CBS 115471</strain>
    </source>
</reference>
<keyword evidence="3" id="KW-0560">Oxidoreductase</keyword>
<organism evidence="5 6">
    <name type="scientific">Clohesyomyces aquaticus</name>
    <dbReference type="NCBI Taxonomy" id="1231657"/>
    <lineage>
        <taxon>Eukaryota</taxon>
        <taxon>Fungi</taxon>
        <taxon>Dikarya</taxon>
        <taxon>Ascomycota</taxon>
        <taxon>Pezizomycotina</taxon>
        <taxon>Dothideomycetes</taxon>
        <taxon>Pleosporomycetidae</taxon>
        <taxon>Pleosporales</taxon>
        <taxon>Lindgomycetaceae</taxon>
        <taxon>Clohesyomyces</taxon>
    </lineage>
</organism>
<comment type="subunit">
    <text evidence="2">Monomer.</text>
</comment>
<dbReference type="Gene3D" id="3.40.50.720">
    <property type="entry name" value="NAD(P)-binding Rossmann-like Domain"/>
    <property type="match status" value="1"/>
</dbReference>
<feature type="domain" description="Enoyl reductase (ER)" evidence="4">
    <location>
        <begin position="10"/>
        <end position="346"/>
    </location>
</feature>
<evidence type="ECO:0000256" key="2">
    <source>
        <dbReference type="ARBA" id="ARBA00011245"/>
    </source>
</evidence>
<dbReference type="PANTHER" id="PTHR45348:SF2">
    <property type="entry name" value="ZINC-TYPE ALCOHOL DEHYDROGENASE-LIKE PROTEIN C2E1P3.01"/>
    <property type="match status" value="1"/>
</dbReference>
<dbReference type="STRING" id="1231657.A0A1Y1YX60"/>
<dbReference type="InterPro" id="IPR047122">
    <property type="entry name" value="Trans-enoyl_RdTase-like"/>
</dbReference>
<dbReference type="InterPro" id="IPR020843">
    <property type="entry name" value="ER"/>
</dbReference>
<dbReference type="SMART" id="SM00829">
    <property type="entry name" value="PKS_ER"/>
    <property type="match status" value="1"/>
</dbReference>
<dbReference type="InterPro" id="IPR013154">
    <property type="entry name" value="ADH-like_N"/>
</dbReference>
<dbReference type="Gene3D" id="3.90.180.10">
    <property type="entry name" value="Medium-chain alcohol dehydrogenases, catalytic domain"/>
    <property type="match status" value="1"/>
</dbReference>
<dbReference type="EMBL" id="MCFA01000159">
    <property type="protein sequence ID" value="ORY02267.1"/>
    <property type="molecule type" value="Genomic_DNA"/>
</dbReference>
<evidence type="ECO:0000259" key="4">
    <source>
        <dbReference type="SMART" id="SM00829"/>
    </source>
</evidence>
<evidence type="ECO:0000256" key="3">
    <source>
        <dbReference type="ARBA" id="ARBA00023002"/>
    </source>
</evidence>
<dbReference type="GO" id="GO:0016651">
    <property type="term" value="F:oxidoreductase activity, acting on NAD(P)H"/>
    <property type="evidence" value="ECO:0007669"/>
    <property type="project" value="InterPro"/>
</dbReference>
<gene>
    <name evidence="5" type="ORF">BCR34DRAFT_574299</name>
</gene>
<name>A0A1Y1YX60_9PLEO</name>
<keyword evidence="6" id="KW-1185">Reference proteome</keyword>
<dbReference type="CDD" id="cd08249">
    <property type="entry name" value="enoyl_reductase_like"/>
    <property type="match status" value="1"/>
</dbReference>
<dbReference type="InterPro" id="IPR013149">
    <property type="entry name" value="ADH-like_C"/>
</dbReference>
<accession>A0A1Y1YX60</accession>
<dbReference type="Pfam" id="PF08240">
    <property type="entry name" value="ADH_N"/>
    <property type="match status" value="1"/>
</dbReference>
<proteinExistence type="inferred from homology"/>
<comment type="similarity">
    <text evidence="1">Belongs to the zinc-containing alcohol dehydrogenase family.</text>
</comment>
<dbReference type="Proteomes" id="UP000193144">
    <property type="component" value="Unassembled WGS sequence"/>
</dbReference>
<dbReference type="Pfam" id="PF00107">
    <property type="entry name" value="ADH_zinc_N"/>
    <property type="match status" value="1"/>
</dbReference>
<dbReference type="InterPro" id="IPR011032">
    <property type="entry name" value="GroES-like_sf"/>
</dbReference>
<protein>
    <submittedName>
        <fullName evidence="5">Chaperonin 10-like protein</fullName>
    </submittedName>
</protein>
<dbReference type="InterPro" id="IPR036291">
    <property type="entry name" value="NAD(P)-bd_dom_sf"/>
</dbReference>